<proteinExistence type="predicted"/>
<name>W7M8P5_GIBM7</name>
<dbReference type="GeneID" id="30065678"/>
<sequence length="156" mass="17519">MSPELLRQLDGASTKDPGCVQYGYDAVAFLYEDTIFPPAYMVDLLLLSYNIYCYRDRATGKLCDVQIAEWRVHREADKPLECEDCLLAPLKIELEAGISYKDEDASEFEDITSSCNAIGYDYTKPAPYATTLSTEWWATMVNSASITPTDAVSKNR</sequence>
<dbReference type="KEGG" id="fvr:FVEG_07910"/>
<dbReference type="AlphaFoldDB" id="W7M8P5"/>
<dbReference type="STRING" id="334819.W7M8P5"/>
<organism evidence="1 2">
    <name type="scientific">Gibberella moniliformis (strain M3125 / FGSC 7600)</name>
    <name type="common">Maize ear and stalk rot fungus</name>
    <name type="synonym">Fusarium verticillioides</name>
    <dbReference type="NCBI Taxonomy" id="334819"/>
    <lineage>
        <taxon>Eukaryota</taxon>
        <taxon>Fungi</taxon>
        <taxon>Dikarya</taxon>
        <taxon>Ascomycota</taxon>
        <taxon>Pezizomycotina</taxon>
        <taxon>Sordariomycetes</taxon>
        <taxon>Hypocreomycetidae</taxon>
        <taxon>Hypocreales</taxon>
        <taxon>Nectriaceae</taxon>
        <taxon>Fusarium</taxon>
        <taxon>Fusarium fujikuroi species complex</taxon>
    </lineage>
</organism>
<accession>W7M8P5</accession>
<dbReference type="OrthoDB" id="5985073at2759"/>
<dbReference type="Proteomes" id="UP000009096">
    <property type="component" value="Chromosome 3"/>
</dbReference>
<dbReference type="RefSeq" id="XP_018754124.1">
    <property type="nucleotide sequence ID" value="XM_018896626.1"/>
</dbReference>
<keyword evidence="2" id="KW-1185">Reference proteome</keyword>
<dbReference type="VEuPathDB" id="FungiDB:FVEG_07910"/>
<dbReference type="EMBL" id="DS022251">
    <property type="protein sequence ID" value="EWG47933.1"/>
    <property type="molecule type" value="Genomic_DNA"/>
</dbReference>
<reference evidence="1 2" key="1">
    <citation type="journal article" date="2010" name="Nature">
        <title>Comparative genomics reveals mobile pathogenicity chromosomes in Fusarium.</title>
        <authorList>
            <person name="Ma L.J."/>
            <person name="van der Does H.C."/>
            <person name="Borkovich K.A."/>
            <person name="Coleman J.J."/>
            <person name="Daboussi M.J."/>
            <person name="Di Pietro A."/>
            <person name="Dufresne M."/>
            <person name="Freitag M."/>
            <person name="Grabherr M."/>
            <person name="Henrissat B."/>
            <person name="Houterman P.M."/>
            <person name="Kang S."/>
            <person name="Shim W.B."/>
            <person name="Woloshuk C."/>
            <person name="Xie X."/>
            <person name="Xu J.R."/>
            <person name="Antoniw J."/>
            <person name="Baker S.E."/>
            <person name="Bluhm B.H."/>
            <person name="Breakspear A."/>
            <person name="Brown D.W."/>
            <person name="Butchko R.A."/>
            <person name="Chapman S."/>
            <person name="Coulson R."/>
            <person name="Coutinho P.M."/>
            <person name="Danchin E.G."/>
            <person name="Diener A."/>
            <person name="Gale L.R."/>
            <person name="Gardiner D.M."/>
            <person name="Goff S."/>
            <person name="Hammond-Kosack K.E."/>
            <person name="Hilburn K."/>
            <person name="Hua-Van A."/>
            <person name="Jonkers W."/>
            <person name="Kazan K."/>
            <person name="Kodira C.D."/>
            <person name="Koehrsen M."/>
            <person name="Kumar L."/>
            <person name="Lee Y.H."/>
            <person name="Li L."/>
            <person name="Manners J.M."/>
            <person name="Miranda-Saavedra D."/>
            <person name="Mukherjee M."/>
            <person name="Park G."/>
            <person name="Park J."/>
            <person name="Park S.Y."/>
            <person name="Proctor R.H."/>
            <person name="Regev A."/>
            <person name="Ruiz-Roldan M.C."/>
            <person name="Sain D."/>
            <person name="Sakthikumar S."/>
            <person name="Sykes S."/>
            <person name="Schwartz D.C."/>
            <person name="Turgeon B.G."/>
            <person name="Wapinski I."/>
            <person name="Yoder O."/>
            <person name="Young S."/>
            <person name="Zeng Q."/>
            <person name="Zhou S."/>
            <person name="Galagan J."/>
            <person name="Cuomo C.A."/>
            <person name="Kistler H.C."/>
            <person name="Rep M."/>
        </authorList>
    </citation>
    <scope>NUCLEOTIDE SEQUENCE [LARGE SCALE GENOMIC DNA]</scope>
    <source>
        <strain evidence="2">M3125 / FGSC 7600</strain>
    </source>
</reference>
<protein>
    <submittedName>
        <fullName evidence="1">Uncharacterized protein</fullName>
    </submittedName>
</protein>
<evidence type="ECO:0000313" key="1">
    <source>
        <dbReference type="EMBL" id="EWG47933.1"/>
    </source>
</evidence>
<gene>
    <name evidence="1" type="ORF">FVEG_07910</name>
</gene>
<evidence type="ECO:0000313" key="2">
    <source>
        <dbReference type="Proteomes" id="UP000009096"/>
    </source>
</evidence>